<feature type="coiled-coil region" evidence="1">
    <location>
        <begin position="26"/>
        <end position="53"/>
    </location>
</feature>
<dbReference type="AlphaFoldDB" id="A0A482WYB1"/>
<dbReference type="Proteomes" id="UP000291343">
    <property type="component" value="Unassembled WGS sequence"/>
</dbReference>
<evidence type="ECO:0000313" key="3">
    <source>
        <dbReference type="Proteomes" id="UP000291343"/>
    </source>
</evidence>
<dbReference type="EMBL" id="QKKF02022243">
    <property type="protein sequence ID" value="RZF38515.1"/>
    <property type="molecule type" value="Genomic_DNA"/>
</dbReference>
<keyword evidence="1" id="KW-0175">Coiled coil</keyword>
<gene>
    <name evidence="2" type="ORF">LSTR_LSTR006110</name>
</gene>
<name>A0A482WYB1_LAOST</name>
<reference evidence="2 3" key="1">
    <citation type="journal article" date="2017" name="Gigascience">
        <title>Genome sequence of the small brown planthopper, Laodelphax striatellus.</title>
        <authorList>
            <person name="Zhu J."/>
            <person name="Jiang F."/>
            <person name="Wang X."/>
            <person name="Yang P."/>
            <person name="Bao Y."/>
            <person name="Zhao W."/>
            <person name="Wang W."/>
            <person name="Lu H."/>
            <person name="Wang Q."/>
            <person name="Cui N."/>
            <person name="Li J."/>
            <person name="Chen X."/>
            <person name="Luo L."/>
            <person name="Yu J."/>
            <person name="Kang L."/>
            <person name="Cui F."/>
        </authorList>
    </citation>
    <scope>NUCLEOTIDE SEQUENCE [LARGE SCALE GENOMIC DNA]</scope>
    <source>
        <strain evidence="2">Lst14</strain>
    </source>
</reference>
<proteinExistence type="predicted"/>
<organism evidence="2 3">
    <name type="scientific">Laodelphax striatellus</name>
    <name type="common">Small brown planthopper</name>
    <name type="synonym">Delphax striatella</name>
    <dbReference type="NCBI Taxonomy" id="195883"/>
    <lineage>
        <taxon>Eukaryota</taxon>
        <taxon>Metazoa</taxon>
        <taxon>Ecdysozoa</taxon>
        <taxon>Arthropoda</taxon>
        <taxon>Hexapoda</taxon>
        <taxon>Insecta</taxon>
        <taxon>Pterygota</taxon>
        <taxon>Neoptera</taxon>
        <taxon>Paraneoptera</taxon>
        <taxon>Hemiptera</taxon>
        <taxon>Auchenorrhyncha</taxon>
        <taxon>Fulgoroidea</taxon>
        <taxon>Delphacidae</taxon>
        <taxon>Criomorphinae</taxon>
        <taxon>Laodelphax</taxon>
    </lineage>
</organism>
<evidence type="ECO:0000256" key="1">
    <source>
        <dbReference type="SAM" id="Coils"/>
    </source>
</evidence>
<dbReference type="OrthoDB" id="6775725at2759"/>
<evidence type="ECO:0000313" key="2">
    <source>
        <dbReference type="EMBL" id="RZF38515.1"/>
    </source>
</evidence>
<keyword evidence="3" id="KW-1185">Reference proteome</keyword>
<dbReference type="InParanoid" id="A0A482WYB1"/>
<protein>
    <recommendedName>
        <fullName evidence="4">Endonuclease-reverse transcriptase</fullName>
    </recommendedName>
</protein>
<comment type="caution">
    <text evidence="2">The sequence shown here is derived from an EMBL/GenBank/DDBJ whole genome shotgun (WGS) entry which is preliminary data.</text>
</comment>
<evidence type="ECO:0008006" key="4">
    <source>
        <dbReference type="Google" id="ProtNLM"/>
    </source>
</evidence>
<sequence length="141" mass="16811">MEAKLDEILQKLNKLDCLEMKLDNFTSKFNDELEKLKQEVGEVKSQMKLERVKKEDCYRNKNVIIFGMRGGENYWTLREEIMKILTFIGVAIRNQDIDHLKRIDLTKDDGPIRATFTSTYTRNEVLRKKFKLSEEKDFEQK</sequence>
<accession>A0A482WYB1</accession>
<dbReference type="SMR" id="A0A482WYB1"/>